<name>A0AAU9XYE8_9CNID</name>
<proteinExistence type="predicted"/>
<evidence type="ECO:0000313" key="3">
    <source>
        <dbReference type="EMBL" id="CAH3160186.1"/>
    </source>
</evidence>
<accession>A0AAU9XYE8</accession>
<dbReference type="AlphaFoldDB" id="A0AAU9XYE8"/>
<protein>
    <submittedName>
        <fullName evidence="3">Uncharacterized protein</fullName>
    </submittedName>
</protein>
<keyword evidence="2" id="KW-0812">Transmembrane</keyword>
<evidence type="ECO:0000256" key="2">
    <source>
        <dbReference type="SAM" id="Phobius"/>
    </source>
</evidence>
<feature type="transmembrane region" description="Helical" evidence="2">
    <location>
        <begin position="184"/>
        <end position="207"/>
    </location>
</feature>
<feature type="compositionally biased region" description="Polar residues" evidence="1">
    <location>
        <begin position="321"/>
        <end position="331"/>
    </location>
</feature>
<feature type="transmembrane region" description="Helical" evidence="2">
    <location>
        <begin position="219"/>
        <end position="236"/>
    </location>
</feature>
<feature type="region of interest" description="Disordered" evidence="1">
    <location>
        <begin position="311"/>
        <end position="348"/>
    </location>
</feature>
<evidence type="ECO:0000313" key="4">
    <source>
        <dbReference type="Proteomes" id="UP001159428"/>
    </source>
</evidence>
<feature type="transmembrane region" description="Helical" evidence="2">
    <location>
        <begin position="106"/>
        <end position="125"/>
    </location>
</feature>
<keyword evidence="2" id="KW-1133">Transmembrane helix</keyword>
<reference evidence="3 4" key="1">
    <citation type="submission" date="2022-05" db="EMBL/GenBank/DDBJ databases">
        <authorList>
            <consortium name="Genoscope - CEA"/>
            <person name="William W."/>
        </authorList>
    </citation>
    <scope>NUCLEOTIDE SEQUENCE [LARGE SCALE GENOMIC DNA]</scope>
</reference>
<dbReference type="Proteomes" id="UP001159428">
    <property type="component" value="Unassembled WGS sequence"/>
</dbReference>
<keyword evidence="4" id="KW-1185">Reference proteome</keyword>
<keyword evidence="2" id="KW-0472">Membrane</keyword>
<gene>
    <name evidence="3" type="ORF">PMEA_00032282</name>
</gene>
<organism evidence="3 4">
    <name type="scientific">Pocillopora meandrina</name>
    <dbReference type="NCBI Taxonomy" id="46732"/>
    <lineage>
        <taxon>Eukaryota</taxon>
        <taxon>Metazoa</taxon>
        <taxon>Cnidaria</taxon>
        <taxon>Anthozoa</taxon>
        <taxon>Hexacorallia</taxon>
        <taxon>Scleractinia</taxon>
        <taxon>Astrocoeniina</taxon>
        <taxon>Pocilloporidae</taxon>
        <taxon>Pocillopora</taxon>
    </lineage>
</organism>
<evidence type="ECO:0000256" key="1">
    <source>
        <dbReference type="SAM" id="MobiDB-lite"/>
    </source>
</evidence>
<comment type="caution">
    <text evidence="3">The sequence shown here is derived from an EMBL/GenBank/DDBJ whole genome shotgun (WGS) entry which is preliminary data.</text>
</comment>
<sequence length="348" mass="37525">MAYVTQMTSIIVYVVFHLISSLFICTRADVISECANATSCIGTYADIYKSLASDVNSFNIKSALYPANEPSSVLIFFNIYGQNGPDKTGNDSMPAVMKYIWSLRSLYAAFPAVFLEISSLFSILLTPRTQELNITIPFFCCNVSVKDRKRMIKTVLAAVICLEIPKGFHPRYEDYWSFLLQGSFVVFFPVSRVFSIFIVLVPPVLVGQSFYGRETADDILKAALLSVIGAVSWLYFKSRKASFDTSQCVEAGKEVAAAARALAVKKSVPQRNGNEVHSAIVAAAIATSSAAGAATAAAEAMAVALAAAKTENSKPKAAQGGNENSTPNGNGLSEEKHPLYEIQSASGR</sequence>
<feature type="transmembrane region" description="Helical" evidence="2">
    <location>
        <begin position="6"/>
        <end position="25"/>
    </location>
</feature>
<dbReference type="EMBL" id="CALNXJ010000074">
    <property type="protein sequence ID" value="CAH3160186.1"/>
    <property type="molecule type" value="Genomic_DNA"/>
</dbReference>